<dbReference type="RefSeq" id="XP_056547374.1">
    <property type="nucleotide sequence ID" value="XM_056683768.1"/>
</dbReference>
<protein>
    <submittedName>
        <fullName evidence="1">Uncharacterized protein</fullName>
    </submittedName>
</protein>
<keyword evidence="2" id="KW-1185">Reference proteome</keyword>
<comment type="caution">
    <text evidence="1">The sequence shown here is derived from an EMBL/GenBank/DDBJ whole genome shotgun (WGS) entry which is preliminary data.</text>
</comment>
<dbReference type="AlphaFoldDB" id="A0A9W9IK47"/>
<dbReference type="GeneID" id="81422944"/>
<dbReference type="EMBL" id="JAPQKN010000001">
    <property type="protein sequence ID" value="KAJ5175766.1"/>
    <property type="molecule type" value="Genomic_DNA"/>
</dbReference>
<proteinExistence type="predicted"/>
<accession>A0A9W9IK47</accession>
<organism evidence="1 2">
    <name type="scientific">Penicillium canariense</name>
    <dbReference type="NCBI Taxonomy" id="189055"/>
    <lineage>
        <taxon>Eukaryota</taxon>
        <taxon>Fungi</taxon>
        <taxon>Dikarya</taxon>
        <taxon>Ascomycota</taxon>
        <taxon>Pezizomycotina</taxon>
        <taxon>Eurotiomycetes</taxon>
        <taxon>Eurotiomycetidae</taxon>
        <taxon>Eurotiales</taxon>
        <taxon>Aspergillaceae</taxon>
        <taxon>Penicillium</taxon>
    </lineage>
</organism>
<reference evidence="1" key="1">
    <citation type="submission" date="2022-11" db="EMBL/GenBank/DDBJ databases">
        <authorList>
            <person name="Petersen C."/>
        </authorList>
    </citation>
    <scope>NUCLEOTIDE SEQUENCE</scope>
    <source>
        <strain evidence="1">IBT 26290</strain>
    </source>
</reference>
<reference evidence="1" key="2">
    <citation type="journal article" date="2023" name="IMA Fungus">
        <title>Comparative genomic study of the Penicillium genus elucidates a diverse pangenome and 15 lateral gene transfer events.</title>
        <authorList>
            <person name="Petersen C."/>
            <person name="Sorensen T."/>
            <person name="Nielsen M.R."/>
            <person name="Sondergaard T.E."/>
            <person name="Sorensen J.L."/>
            <person name="Fitzpatrick D.A."/>
            <person name="Frisvad J.C."/>
            <person name="Nielsen K.L."/>
        </authorList>
    </citation>
    <scope>NUCLEOTIDE SEQUENCE</scope>
    <source>
        <strain evidence="1">IBT 26290</strain>
    </source>
</reference>
<name>A0A9W9IK47_9EURO</name>
<dbReference type="Proteomes" id="UP001149163">
    <property type="component" value="Unassembled WGS sequence"/>
</dbReference>
<evidence type="ECO:0000313" key="2">
    <source>
        <dbReference type="Proteomes" id="UP001149163"/>
    </source>
</evidence>
<dbReference type="OrthoDB" id="4467587at2759"/>
<evidence type="ECO:0000313" key="1">
    <source>
        <dbReference type="EMBL" id="KAJ5175766.1"/>
    </source>
</evidence>
<gene>
    <name evidence="1" type="ORF">N7482_001643</name>
</gene>
<sequence>MKSPFPAEAGPTPAKLCASYDLGGGVRLADSFAIYSIVALPPDWTNLKIDPETLAELERVALVVANKLPILTTLRDSLVPDLSALPRPPRPRSQNNGHTHPCDHLPWFLINAARYSQHCVLGHNDCLESLLMVSQRPWCILELCCCETSTVAAVHELVMVATKLDYATYSPALRLLAHEVSQRQDRRRGDLGSCDFTGALRQGISDTAWEDAFIMYKELSKSCLRSHNSFWIGLISTCAVYLGLAFSDLVQVLGDLFNSPLTVTPEVSSAIKPKFDTRPPRSSALIDPSTHVARRTEKLIRLRRNSIDVIPHPKSYWHIGNNPTFLGQNFSADVPPVRDLLNLYGEILRGFRENL</sequence>